<proteinExistence type="predicted"/>
<evidence type="ECO:0000313" key="2">
    <source>
        <dbReference type="Proteomes" id="UP001239111"/>
    </source>
</evidence>
<name>A0ACC2P876_9HYME</name>
<accession>A0ACC2P876</accession>
<dbReference type="EMBL" id="CM056742">
    <property type="protein sequence ID" value="KAJ8679076.1"/>
    <property type="molecule type" value="Genomic_DNA"/>
</dbReference>
<protein>
    <submittedName>
        <fullName evidence="1">Uncharacterized protein</fullName>
    </submittedName>
</protein>
<organism evidence="1 2">
    <name type="scientific">Eretmocerus hayati</name>
    <dbReference type="NCBI Taxonomy" id="131215"/>
    <lineage>
        <taxon>Eukaryota</taxon>
        <taxon>Metazoa</taxon>
        <taxon>Ecdysozoa</taxon>
        <taxon>Arthropoda</taxon>
        <taxon>Hexapoda</taxon>
        <taxon>Insecta</taxon>
        <taxon>Pterygota</taxon>
        <taxon>Neoptera</taxon>
        <taxon>Endopterygota</taxon>
        <taxon>Hymenoptera</taxon>
        <taxon>Apocrita</taxon>
        <taxon>Proctotrupomorpha</taxon>
        <taxon>Chalcidoidea</taxon>
        <taxon>Aphelinidae</taxon>
        <taxon>Aphelininae</taxon>
        <taxon>Eretmocerus</taxon>
    </lineage>
</organism>
<comment type="caution">
    <text evidence="1">The sequence shown here is derived from an EMBL/GenBank/DDBJ whole genome shotgun (WGS) entry which is preliminary data.</text>
</comment>
<keyword evidence="2" id="KW-1185">Reference proteome</keyword>
<evidence type="ECO:0000313" key="1">
    <source>
        <dbReference type="EMBL" id="KAJ8679076.1"/>
    </source>
</evidence>
<sequence>MGSAIGIAVLVLLAGAARTAVVLPRPPSSPNHIPQEYDVLPSGIDISKNYIGEKGMYQSANVGEKPDTQDYRFVEIEVRDADNGRPLDVRGLVRAVLDTEMQHRQDDEPLALPNQPAPRRFDEAGLEPESDSAFEEAPLDANNPMNASWPHPEVVPHSIFGVRDVGLGPIFTARQQQYQLQLLAAQQQQQRHKLDGLSETDEKLYYLKGAARPKVYVNFRGGSGDARHHQLREPASPESRLTLRLEPAAAFLRATQPYRSIPAPPSRIPSRPSIAHTTPVQRYTARRTDILPGYAFSDA</sequence>
<dbReference type="Proteomes" id="UP001239111">
    <property type="component" value="Chromosome 2"/>
</dbReference>
<reference evidence="1" key="1">
    <citation type="submission" date="2023-04" db="EMBL/GenBank/DDBJ databases">
        <title>A chromosome-level genome assembly of the parasitoid wasp Eretmocerus hayati.</title>
        <authorList>
            <person name="Zhong Y."/>
            <person name="Liu S."/>
            <person name="Liu Y."/>
        </authorList>
    </citation>
    <scope>NUCLEOTIDE SEQUENCE</scope>
    <source>
        <strain evidence="1">ZJU_SS_LIU_2023</strain>
    </source>
</reference>
<gene>
    <name evidence="1" type="ORF">QAD02_014863</name>
</gene>